<evidence type="ECO:0008006" key="3">
    <source>
        <dbReference type="Google" id="ProtNLM"/>
    </source>
</evidence>
<proteinExistence type="predicted"/>
<dbReference type="InterPro" id="IPR009660">
    <property type="entry name" value="Phage_A500_Gp15"/>
</dbReference>
<dbReference type="Pfam" id="PF06854">
    <property type="entry name" value="Phage_Gp15"/>
    <property type="match status" value="1"/>
</dbReference>
<dbReference type="AlphaFoldDB" id="A0A2S0L6H1"/>
<dbReference type="KEGG" id="mdv:C5Q96_08070"/>
<dbReference type="Proteomes" id="UP000237883">
    <property type="component" value="Chromosome"/>
</dbReference>
<organism evidence="1 2">
    <name type="scientific">Mogibacterium diversum</name>
    <dbReference type="NCBI Taxonomy" id="114527"/>
    <lineage>
        <taxon>Bacteria</taxon>
        <taxon>Bacillati</taxon>
        <taxon>Bacillota</taxon>
        <taxon>Clostridia</taxon>
        <taxon>Peptostreptococcales</taxon>
        <taxon>Anaerovoracaceae</taxon>
        <taxon>Mogibacterium</taxon>
    </lineage>
</organism>
<sequence length="200" mass="23123">MLLKRQKKRMLTLILPNSIKLGEKEYSIRSDYRAGIRLMQMFEDPELTDSEKLFIAMKVIFKDAVIPGVYLQEALEKTVWFLNGGELNQTSSAGSQRRLYSWNQDLRFIIAAVDKTVGFSVRGKAFFHWWDFLSAFSEVGESSFTTIVSQRLLKQKGKQTESDIDWWAENADIAELKVRRSKEEQNAVDRFNNLLKEGNG</sequence>
<protein>
    <recommendedName>
        <fullName evidence="3">Bacteriophage Gp15 protein</fullName>
    </recommendedName>
</protein>
<dbReference type="EMBL" id="CP027228">
    <property type="protein sequence ID" value="AVM48814.1"/>
    <property type="molecule type" value="Genomic_DNA"/>
</dbReference>
<evidence type="ECO:0000313" key="1">
    <source>
        <dbReference type="EMBL" id="AVM48814.1"/>
    </source>
</evidence>
<keyword evidence="2" id="KW-1185">Reference proteome</keyword>
<name>A0A2S0L6H1_9FIRM</name>
<accession>A0A2S0L6H1</accession>
<reference evidence="2" key="1">
    <citation type="submission" date="2018-02" db="EMBL/GenBank/DDBJ databases">
        <authorList>
            <person name="Holder M.E."/>
            <person name="Ajami N.J."/>
            <person name="Petrosino J.F."/>
        </authorList>
    </citation>
    <scope>NUCLEOTIDE SEQUENCE [LARGE SCALE GENOMIC DNA]</scope>
    <source>
        <strain evidence="2">CCUG 47132</strain>
    </source>
</reference>
<gene>
    <name evidence="1" type="ORF">C5Q96_08070</name>
</gene>
<evidence type="ECO:0000313" key="2">
    <source>
        <dbReference type="Proteomes" id="UP000237883"/>
    </source>
</evidence>